<keyword evidence="5 8" id="KW-0472">Membrane</keyword>
<evidence type="ECO:0000313" key="13">
    <source>
        <dbReference type="EMBL" id="OCT81327.1"/>
    </source>
</evidence>
<evidence type="ECO:0000256" key="1">
    <source>
        <dbReference type="ARBA" id="ARBA00004141"/>
    </source>
</evidence>
<comment type="subcellular location">
    <subcellularLocation>
        <location evidence="1">Membrane</location>
        <topology evidence="1">Multi-pass membrane protein</topology>
    </subcellularLocation>
</comment>
<dbReference type="InterPro" id="IPR036179">
    <property type="entry name" value="Ig-like_dom_sf"/>
</dbReference>
<dbReference type="PRINTS" id="PR00249">
    <property type="entry name" value="GPCRSECRETIN"/>
</dbReference>
<dbReference type="InterPro" id="IPR003599">
    <property type="entry name" value="Ig_sub"/>
</dbReference>
<evidence type="ECO:0000256" key="5">
    <source>
        <dbReference type="ARBA" id="ARBA00023136"/>
    </source>
</evidence>
<dbReference type="InterPro" id="IPR057244">
    <property type="entry name" value="GAIN_B"/>
</dbReference>
<dbReference type="PANTHER" id="PTHR45813:SF12">
    <property type="entry name" value="ADHESION G PROTEIN-COUPLED RECEPTOR F5"/>
    <property type="match status" value="1"/>
</dbReference>
<feature type="domain" description="G-protein coupled receptors family 2 profile 2" evidence="11">
    <location>
        <begin position="908"/>
        <end position="1151"/>
    </location>
</feature>
<keyword evidence="6" id="KW-1015">Disulfide bond</keyword>
<dbReference type="EMBL" id="CM004474">
    <property type="protein sequence ID" value="OCT81327.1"/>
    <property type="molecule type" value="Genomic_DNA"/>
</dbReference>
<dbReference type="Proteomes" id="UP000694892">
    <property type="component" value="Chromosome 5L"/>
</dbReference>
<feature type="domain" description="Ig-like" evidence="12">
    <location>
        <begin position="297"/>
        <end position="377"/>
    </location>
</feature>
<dbReference type="GO" id="GO:0016020">
    <property type="term" value="C:membrane"/>
    <property type="evidence" value="ECO:0007669"/>
    <property type="project" value="UniProtKB-SubCell"/>
</dbReference>
<evidence type="ECO:0000256" key="7">
    <source>
        <dbReference type="ARBA" id="ARBA00023180"/>
    </source>
</evidence>
<dbReference type="Gene3D" id="2.60.220.50">
    <property type="match status" value="1"/>
</dbReference>
<feature type="transmembrane region" description="Helical" evidence="8">
    <location>
        <begin position="987"/>
        <end position="1009"/>
    </location>
</feature>
<keyword evidence="7" id="KW-0325">Glycoprotein</keyword>
<keyword evidence="3 8" id="KW-0812">Transmembrane</keyword>
<organism evidence="13 14">
    <name type="scientific">Xenopus laevis</name>
    <name type="common">African clawed frog</name>
    <dbReference type="NCBI Taxonomy" id="8355"/>
    <lineage>
        <taxon>Eukaryota</taxon>
        <taxon>Metazoa</taxon>
        <taxon>Chordata</taxon>
        <taxon>Craniata</taxon>
        <taxon>Vertebrata</taxon>
        <taxon>Euteleostomi</taxon>
        <taxon>Amphibia</taxon>
        <taxon>Batrachia</taxon>
        <taxon>Anura</taxon>
        <taxon>Pipoidea</taxon>
        <taxon>Pipidae</taxon>
        <taxon>Xenopodinae</taxon>
        <taxon>Xenopus</taxon>
        <taxon>Xenopus</taxon>
    </lineage>
</organism>
<dbReference type="Gene3D" id="1.20.1070.10">
    <property type="entry name" value="Rhodopsin 7-helix transmembrane proteins"/>
    <property type="match status" value="1"/>
</dbReference>
<dbReference type="GO" id="GO:0007166">
    <property type="term" value="P:cell surface receptor signaling pathway"/>
    <property type="evidence" value="ECO:0007669"/>
    <property type="project" value="InterPro"/>
</dbReference>
<dbReference type="GO" id="GO:0004930">
    <property type="term" value="F:G protein-coupled receptor activity"/>
    <property type="evidence" value="ECO:0007669"/>
    <property type="project" value="InterPro"/>
</dbReference>
<evidence type="ECO:0000259" key="10">
    <source>
        <dbReference type="PROSITE" id="PS50221"/>
    </source>
</evidence>
<accession>A0A974CZ33</accession>
<dbReference type="Pfam" id="PF00002">
    <property type="entry name" value="7tm_2"/>
    <property type="match status" value="1"/>
</dbReference>
<dbReference type="AlphaFoldDB" id="A0A974CZ33"/>
<evidence type="ECO:0000256" key="4">
    <source>
        <dbReference type="ARBA" id="ARBA00022989"/>
    </source>
</evidence>
<comment type="similarity">
    <text evidence="2">Belongs to the G-protein coupled receptor 2 family. Adhesion G-protein coupled receptor (ADGR) subfamily.</text>
</comment>
<evidence type="ECO:0000256" key="6">
    <source>
        <dbReference type="ARBA" id="ARBA00023157"/>
    </source>
</evidence>
<dbReference type="SMART" id="SM00303">
    <property type="entry name" value="GPS"/>
    <property type="match status" value="1"/>
</dbReference>
<dbReference type="PROSITE" id="PS50835">
    <property type="entry name" value="IG_LIKE"/>
    <property type="match status" value="3"/>
</dbReference>
<dbReference type="PROSITE" id="PS50261">
    <property type="entry name" value="G_PROTEIN_RECEP_F2_4"/>
    <property type="match status" value="1"/>
</dbReference>
<keyword evidence="9" id="KW-0732">Signal</keyword>
<feature type="transmembrane region" description="Helical" evidence="8">
    <location>
        <begin position="1065"/>
        <end position="1091"/>
    </location>
</feature>
<feature type="chain" id="PRO_5036803941" description="Adhesion G protein-coupled receptor F5" evidence="9">
    <location>
        <begin position="26"/>
        <end position="1206"/>
    </location>
</feature>
<evidence type="ECO:0000259" key="12">
    <source>
        <dbReference type="PROSITE" id="PS50835"/>
    </source>
</evidence>
<dbReference type="SUPFAM" id="SSF48726">
    <property type="entry name" value="Immunoglobulin"/>
    <property type="match status" value="2"/>
</dbReference>
<evidence type="ECO:0000256" key="8">
    <source>
        <dbReference type="SAM" id="Phobius"/>
    </source>
</evidence>
<dbReference type="PANTHER" id="PTHR45813">
    <property type="entry name" value="IG-LIKE DOMAIN-CONTAINING PROTEIN"/>
    <property type="match status" value="1"/>
</dbReference>
<evidence type="ECO:0008006" key="15">
    <source>
        <dbReference type="Google" id="ProtNLM"/>
    </source>
</evidence>
<dbReference type="GO" id="GO:0007189">
    <property type="term" value="P:adenylate cyclase-activating G protein-coupled receptor signaling pathway"/>
    <property type="evidence" value="ECO:0007669"/>
    <property type="project" value="TreeGrafter"/>
</dbReference>
<dbReference type="InterPro" id="IPR017981">
    <property type="entry name" value="GPCR_2-like_7TM"/>
</dbReference>
<dbReference type="InterPro" id="IPR000203">
    <property type="entry name" value="GPS"/>
</dbReference>
<evidence type="ECO:0000313" key="14">
    <source>
        <dbReference type="Proteomes" id="UP000694892"/>
    </source>
</evidence>
<protein>
    <recommendedName>
        <fullName evidence="15">Adhesion G protein-coupled receptor F5</fullName>
    </recommendedName>
</protein>
<dbReference type="InterPro" id="IPR051587">
    <property type="entry name" value="Adhesion_GPCR"/>
</dbReference>
<dbReference type="FunFam" id="1.20.1070.10:FF:000058">
    <property type="entry name" value="Adhesion G protein-coupled receptor F5"/>
    <property type="match status" value="1"/>
</dbReference>
<dbReference type="InterPro" id="IPR007110">
    <property type="entry name" value="Ig-like_dom"/>
</dbReference>
<feature type="domain" description="Ig-like" evidence="12">
    <location>
        <begin position="199"/>
        <end position="293"/>
    </location>
</feature>
<evidence type="ECO:0000256" key="2">
    <source>
        <dbReference type="ARBA" id="ARBA00007343"/>
    </source>
</evidence>
<name>A0A974CZ33_XENLA</name>
<evidence type="ECO:0000259" key="11">
    <source>
        <dbReference type="PROSITE" id="PS50261"/>
    </source>
</evidence>
<feature type="transmembrane region" description="Helical" evidence="8">
    <location>
        <begin position="910"/>
        <end position="932"/>
    </location>
</feature>
<feature type="signal peptide" evidence="9">
    <location>
        <begin position="1"/>
        <end position="25"/>
    </location>
</feature>
<evidence type="ECO:0000256" key="9">
    <source>
        <dbReference type="SAM" id="SignalP"/>
    </source>
</evidence>
<feature type="transmembrane region" description="Helical" evidence="8">
    <location>
        <begin position="944"/>
        <end position="967"/>
    </location>
</feature>
<dbReference type="SMART" id="SM00409">
    <property type="entry name" value="IG"/>
    <property type="match status" value="2"/>
</dbReference>
<gene>
    <name evidence="13" type="ORF">XELAEV_18028145mg</name>
</gene>
<evidence type="ECO:0000256" key="3">
    <source>
        <dbReference type="ARBA" id="ARBA00022692"/>
    </source>
</evidence>
<feature type="domain" description="Ig-like" evidence="12">
    <location>
        <begin position="127"/>
        <end position="198"/>
    </location>
</feature>
<dbReference type="InterPro" id="IPR000832">
    <property type="entry name" value="GPCR_2_secretin-like"/>
</dbReference>
<feature type="transmembrane region" description="Helical" evidence="8">
    <location>
        <begin position="1112"/>
        <end position="1132"/>
    </location>
</feature>
<sequence length="1206" mass="132522">MTRPIGMKHLLFGFLLVQMSKGLMAAEEEEEQLLPSDEQFHIHLVYRTGSHEQEYLRRQRRDIPAENYMSVLQISFSNASLGDSLQNKLNDPNLLKEVLSSIVTITEIQVTQNLSDITVIPAKPLIGDTVMINCQFSNLTNVSWLYNSIQLEEGMKYMISYNTSSLLSTLTIKNVTANDTGNYTCTGPDNPTTSLQINPVLINSSSNIPVVCDGTATDLTCCSEDLALFNVTWTQAGPIQIDGMQSKDSACSIYTIQANPSQCPSEKSGSNTNYTCTFQGIYGATGYKVIQVTYLKPAIVTITGKDSVSVQSSLSLMCQSDVPNIGRVTWSINGYAIADNKYNISNTGSTLTVMPVTMDWAGIYVCTLYPQNLPSVSSYTVKVLPLPIQQAIQVDPVYTYQICNKKQILNCCIPLDSSSDYFVKFVAPGTQLEAWLRTDCRTAKELGTFCPKPNQFAGIPQSDITLVPNNPKKNVKTGRTTRVGGRVTCGLPHSQGLGDFLPETRPLCRYSTGNRQIHGQLMCFSAEYSNQSPDCNEIVVFNCVISNNIDSVRSPDMQINYWTGTDISKCSFNSLESFLPETPSGGKLLIPCQNKDPTLTGNITYSCNNGKWTSQENCTSVVVFNQFLEVQNLANAPKPEKLMPAFIESLSNNSVTNKETISSSASNINMIVDILTVVSDNSKNVQPETMDKFITTVNTIVDNTQAWTTIKNKSSELLQSVENFGAKLTNVTSFTSNEANTNIQLRGQTLNASESYNETFQLSGLSGGVLLGEGFLSGNSCTVVSVAYSTLKDILPSAFNKTINGLVISTKVIPETKNSDRFNVSLTFSKSNTSLADPDCVFWDFSINSWNKENCSASVIGNTTVCSCNHLTSFAVLMGAHDATNLMKNTTGPIQPSSNTTDPVQAVLDMITYIGLGTSLACLFITLVIEAIVWRSVIKNKTSYLRHVCLVNIAGSLLVGDIFFIIGASLEKTPDSPACTAVAFLSFYFYLALFFWMLTTGLILFYRLVYILHDMSRKIMMIIAFSVGYGCPALIAIITVASTALKQGFTSGKYCWLDYDTTKSFLAFVVPVLAIMFVNSIILCVVIYKLLRPTIGERQSKDEKKTLIQISKSFAVLIPLLGLTWVFGLLVVTDPKNRAFQVIFAIFNSFQPQGSAGIDALHFFQWGCTHTGACRRRTQEKCSMLRLNLRLASTRVCVSTAPLEKM</sequence>
<dbReference type="Pfam" id="PF01825">
    <property type="entry name" value="GPS"/>
    <property type="match status" value="1"/>
</dbReference>
<dbReference type="PROSITE" id="PS50221">
    <property type="entry name" value="GAIN_B"/>
    <property type="match status" value="1"/>
</dbReference>
<proteinExistence type="inferred from homology"/>
<reference evidence="14" key="1">
    <citation type="journal article" date="2016" name="Nature">
        <title>Genome evolution in the allotetraploid frog Xenopus laevis.</title>
        <authorList>
            <person name="Session A.M."/>
            <person name="Uno Y."/>
            <person name="Kwon T."/>
            <person name="Chapman J.A."/>
            <person name="Toyoda A."/>
            <person name="Takahashi S."/>
            <person name="Fukui A."/>
            <person name="Hikosaka A."/>
            <person name="Suzuki A."/>
            <person name="Kondo M."/>
            <person name="van Heeringen S.J."/>
            <person name="Quigley I."/>
            <person name="Heinz S."/>
            <person name="Ogino H."/>
            <person name="Ochi H."/>
            <person name="Hellsten U."/>
            <person name="Lyons J.B."/>
            <person name="Simakov O."/>
            <person name="Putnam N."/>
            <person name="Stites J."/>
            <person name="Kuroki Y."/>
            <person name="Tanaka T."/>
            <person name="Michiue T."/>
            <person name="Watanabe M."/>
            <person name="Bogdanovic O."/>
            <person name="Lister R."/>
            <person name="Georgiou G."/>
            <person name="Paranjpe S.S."/>
            <person name="van Kruijsbergen I."/>
            <person name="Shu S."/>
            <person name="Carlson J."/>
            <person name="Kinoshita T."/>
            <person name="Ohta Y."/>
            <person name="Mawaribuchi S."/>
            <person name="Jenkins J."/>
            <person name="Grimwood J."/>
            <person name="Schmutz J."/>
            <person name="Mitros T."/>
            <person name="Mozaffari S.V."/>
            <person name="Suzuki Y."/>
            <person name="Haramoto Y."/>
            <person name="Yamamoto T.S."/>
            <person name="Takagi C."/>
            <person name="Heald R."/>
            <person name="Miller K."/>
            <person name="Haudenschild C."/>
            <person name="Kitzman J."/>
            <person name="Nakayama T."/>
            <person name="Izutsu Y."/>
            <person name="Robert J."/>
            <person name="Fortriede J."/>
            <person name="Burns K."/>
            <person name="Lotay V."/>
            <person name="Karimi K."/>
            <person name="Yasuoka Y."/>
            <person name="Dichmann D.S."/>
            <person name="Flajnik M.F."/>
            <person name="Houston D.W."/>
            <person name="Shendure J."/>
            <person name="DuPasquier L."/>
            <person name="Vize P.D."/>
            <person name="Zorn A.M."/>
            <person name="Ito M."/>
            <person name="Marcotte E.M."/>
            <person name="Wallingford J.B."/>
            <person name="Ito Y."/>
            <person name="Asashima M."/>
            <person name="Ueno N."/>
            <person name="Matsuda Y."/>
            <person name="Veenstra G.J."/>
            <person name="Fujiyama A."/>
            <person name="Harland R.M."/>
            <person name="Taira M."/>
            <person name="Rokhsar D.S."/>
        </authorList>
    </citation>
    <scope>NUCLEOTIDE SEQUENCE [LARGE SCALE GENOMIC DNA]</scope>
    <source>
        <strain evidence="14">J</strain>
    </source>
</reference>
<feature type="transmembrane region" description="Helical" evidence="8">
    <location>
        <begin position="1021"/>
        <end position="1045"/>
    </location>
</feature>
<dbReference type="InterPro" id="IPR046338">
    <property type="entry name" value="GAIN_dom_sf"/>
</dbReference>
<feature type="domain" description="GAIN-B" evidence="10">
    <location>
        <begin position="733"/>
        <end position="884"/>
    </location>
</feature>
<dbReference type="Pfam" id="PF13927">
    <property type="entry name" value="Ig_3"/>
    <property type="match status" value="2"/>
</dbReference>
<dbReference type="InterPro" id="IPR013783">
    <property type="entry name" value="Ig-like_fold"/>
</dbReference>
<dbReference type="Gene3D" id="2.60.40.10">
    <property type="entry name" value="Immunoglobulins"/>
    <property type="match status" value="2"/>
</dbReference>
<keyword evidence="4 8" id="KW-1133">Transmembrane helix</keyword>